<dbReference type="InterPro" id="IPR000700">
    <property type="entry name" value="PAS-assoc_C"/>
</dbReference>
<dbReference type="SMART" id="SM00387">
    <property type="entry name" value="HATPase_c"/>
    <property type="match status" value="1"/>
</dbReference>
<dbReference type="Pfam" id="PF13426">
    <property type="entry name" value="PAS_9"/>
    <property type="match status" value="1"/>
</dbReference>
<dbReference type="PANTHER" id="PTHR43065">
    <property type="entry name" value="SENSOR HISTIDINE KINASE"/>
    <property type="match status" value="1"/>
</dbReference>
<dbReference type="KEGG" id="cyn:Cyan7425_3899"/>
<evidence type="ECO:0000259" key="4">
    <source>
        <dbReference type="PROSITE" id="PS50112"/>
    </source>
</evidence>
<dbReference type="InterPro" id="IPR003594">
    <property type="entry name" value="HATPase_dom"/>
</dbReference>
<dbReference type="InterPro" id="IPR000014">
    <property type="entry name" value="PAS"/>
</dbReference>
<dbReference type="SUPFAM" id="SSF55785">
    <property type="entry name" value="PYP-like sensor domain (PAS domain)"/>
    <property type="match status" value="3"/>
</dbReference>
<dbReference type="InterPro" id="IPR036890">
    <property type="entry name" value="HATPase_C_sf"/>
</dbReference>
<dbReference type="Pfam" id="PF13188">
    <property type="entry name" value="PAS_8"/>
    <property type="match status" value="1"/>
</dbReference>
<evidence type="ECO:0000256" key="2">
    <source>
        <dbReference type="SAM" id="Coils"/>
    </source>
</evidence>
<feature type="domain" description="PAC" evidence="5">
    <location>
        <begin position="83"/>
        <end position="135"/>
    </location>
</feature>
<dbReference type="NCBIfam" id="TIGR00229">
    <property type="entry name" value="sensory_box"/>
    <property type="match status" value="2"/>
</dbReference>
<dbReference type="InterPro" id="IPR001610">
    <property type="entry name" value="PAC"/>
</dbReference>
<feature type="coiled-coil region" evidence="2">
    <location>
        <begin position="248"/>
        <end position="279"/>
    </location>
</feature>
<dbReference type="eggNOG" id="COG3920">
    <property type="taxonomic scope" value="Bacteria"/>
</dbReference>
<dbReference type="Gene3D" id="3.30.450.20">
    <property type="entry name" value="PAS domain"/>
    <property type="match status" value="3"/>
</dbReference>
<dbReference type="InterPro" id="IPR013655">
    <property type="entry name" value="PAS_fold_3"/>
</dbReference>
<dbReference type="PROSITE" id="PS50109">
    <property type="entry name" value="HIS_KIN"/>
    <property type="match status" value="1"/>
</dbReference>
<keyword evidence="1 6" id="KW-0808">Transferase</keyword>
<keyword evidence="1 6" id="KW-0418">Kinase</keyword>
<evidence type="ECO:0000256" key="1">
    <source>
        <dbReference type="ARBA" id="ARBA00022777"/>
    </source>
</evidence>
<dbReference type="STRING" id="395961.Cyan7425_3899"/>
<dbReference type="InterPro" id="IPR011495">
    <property type="entry name" value="Sig_transdc_His_kin_sub2_dim/P"/>
</dbReference>
<dbReference type="AlphaFoldDB" id="B8HUL4"/>
<reference evidence="6" key="1">
    <citation type="submission" date="2009-01" db="EMBL/GenBank/DDBJ databases">
        <title>Complete sequence of chromosome Cyanothece sp. PCC 7425.</title>
        <authorList>
            <consortium name="US DOE Joint Genome Institute"/>
            <person name="Lucas S."/>
            <person name="Copeland A."/>
            <person name="Lapidus A."/>
            <person name="Glavina del Rio T."/>
            <person name="Dalin E."/>
            <person name="Tice H."/>
            <person name="Bruce D."/>
            <person name="Goodwin L."/>
            <person name="Pitluck S."/>
            <person name="Sims D."/>
            <person name="Meineke L."/>
            <person name="Brettin T."/>
            <person name="Detter J.C."/>
            <person name="Han C."/>
            <person name="Larimer F."/>
            <person name="Land M."/>
            <person name="Hauser L."/>
            <person name="Kyrpides N."/>
            <person name="Ovchinnikova G."/>
            <person name="Liberton M."/>
            <person name="Stoeckel J."/>
            <person name="Banerjee A."/>
            <person name="Singh A."/>
            <person name="Page L."/>
            <person name="Sato H."/>
            <person name="Zhao L."/>
            <person name="Sherman L."/>
            <person name="Pakrasi H."/>
            <person name="Richardson P."/>
        </authorList>
    </citation>
    <scope>NUCLEOTIDE SEQUENCE</scope>
    <source>
        <strain evidence="6">PCC 7425</strain>
    </source>
</reference>
<dbReference type="Pfam" id="PF07568">
    <property type="entry name" value="HisKA_2"/>
    <property type="match status" value="1"/>
</dbReference>
<sequence length="613" mass="69733">MELTADRLGNILDSAIVAISSIQFFPDQTWEYIYWSSGCERIFGFTAAALLADQRLWVERIPADDWQRIITPAFGSIFSQPHPTFTYRFHHPNGSLRWISATQTVSWDEPTQSWMVTIVANDITEQQGIKESLKFQGNLLNQVQNAIICTNIKGEITYWNAAAEALYQWQSTEVMGRLLLEVITAPQDRDPFIHGFAELMTVGFKEGEYQLQRKDGSRFIAYARTIALQNDQNEITGFVGVSLDITERKATELALQQLNTELEQRVQQRTQELANSEQDLRTIFNNVYDAIFIHDLHGTVVDMNERALALFAAQRDQLLGLKAIDLCTSDWLPQAFSANLACLEAGETLQFEGRGQRFRDHFIFDVEVSLRLVTLSNCPVVIAGVRDISERKRAEAQIQASLKQKDLLLREIHHRIKNNLQVVSSLLMLQAETTDDIYTQQVLQESQERVMAIALVHEALYKSDTLERIDLSEYIQDLLEEIFYSHHARQRGIQLGLELESIWLNLETVLPCALILNELVVNALKHGFPDRASGQIYVSLHCQGETIILVVADDGIGLSTDWDVRQSLSLGLQLVRDLTQQLEGTLEISSDPSHHPGTRVTLQFQELFYRSRV</sequence>
<name>B8HUL4_CYAP4</name>
<dbReference type="PANTHER" id="PTHR43065:SF23">
    <property type="entry name" value="SENSOR HISTIDINE KINASE PDTAS"/>
    <property type="match status" value="1"/>
</dbReference>
<dbReference type="InterPro" id="IPR005467">
    <property type="entry name" value="His_kinase_dom"/>
</dbReference>
<dbReference type="PROSITE" id="PS50112">
    <property type="entry name" value="PAS"/>
    <property type="match status" value="2"/>
</dbReference>
<dbReference type="Gene3D" id="3.30.565.10">
    <property type="entry name" value="Histidine kinase-like ATPase, C-terminal domain"/>
    <property type="match status" value="1"/>
</dbReference>
<dbReference type="eggNOG" id="COG2202">
    <property type="taxonomic scope" value="Bacteria"/>
</dbReference>
<dbReference type="GO" id="GO:0016301">
    <property type="term" value="F:kinase activity"/>
    <property type="evidence" value="ECO:0007669"/>
    <property type="project" value="UniProtKB-KW"/>
</dbReference>
<dbReference type="SMART" id="SM00091">
    <property type="entry name" value="PAS"/>
    <property type="match status" value="3"/>
</dbReference>
<feature type="domain" description="PAC" evidence="5">
    <location>
        <begin position="205"/>
        <end position="257"/>
    </location>
</feature>
<dbReference type="HOGENOM" id="CLU_000445_114_57_3"/>
<dbReference type="SMART" id="SM00086">
    <property type="entry name" value="PAC"/>
    <property type="match status" value="3"/>
</dbReference>
<evidence type="ECO:0000313" key="6">
    <source>
        <dbReference type="EMBL" id="ACL46216.1"/>
    </source>
</evidence>
<accession>B8HUL4</accession>
<dbReference type="CDD" id="cd00130">
    <property type="entry name" value="PAS"/>
    <property type="match status" value="3"/>
</dbReference>
<dbReference type="PROSITE" id="PS50113">
    <property type="entry name" value="PAC"/>
    <property type="match status" value="2"/>
</dbReference>
<dbReference type="EMBL" id="CP001344">
    <property type="protein sequence ID" value="ACL46216.1"/>
    <property type="molecule type" value="Genomic_DNA"/>
</dbReference>
<feature type="domain" description="PAS" evidence="4">
    <location>
        <begin position="139"/>
        <end position="203"/>
    </location>
</feature>
<gene>
    <name evidence="6" type="ordered locus">Cyan7425_3899</name>
</gene>
<proteinExistence type="predicted"/>
<dbReference type="Pfam" id="PF02518">
    <property type="entry name" value="HATPase_c"/>
    <property type="match status" value="1"/>
</dbReference>
<feature type="domain" description="PAS" evidence="4">
    <location>
        <begin position="276"/>
        <end position="320"/>
    </location>
</feature>
<feature type="domain" description="Histidine kinase" evidence="3">
    <location>
        <begin position="411"/>
        <end position="608"/>
    </location>
</feature>
<dbReference type="InterPro" id="IPR035965">
    <property type="entry name" value="PAS-like_dom_sf"/>
</dbReference>
<evidence type="ECO:0000259" key="3">
    <source>
        <dbReference type="PROSITE" id="PS50109"/>
    </source>
</evidence>
<keyword evidence="2" id="KW-0175">Coiled coil</keyword>
<organism evidence="6">
    <name type="scientific">Cyanothece sp. (strain PCC 7425 / ATCC 29141)</name>
    <dbReference type="NCBI Taxonomy" id="395961"/>
    <lineage>
        <taxon>Bacteria</taxon>
        <taxon>Bacillati</taxon>
        <taxon>Cyanobacteriota</taxon>
        <taxon>Cyanophyceae</taxon>
        <taxon>Gomontiellales</taxon>
        <taxon>Cyanothecaceae</taxon>
        <taxon>Cyanothece</taxon>
    </lineage>
</organism>
<dbReference type="SUPFAM" id="SSF55874">
    <property type="entry name" value="ATPase domain of HSP90 chaperone/DNA topoisomerase II/histidine kinase"/>
    <property type="match status" value="1"/>
</dbReference>
<dbReference type="Pfam" id="PF08447">
    <property type="entry name" value="PAS_3"/>
    <property type="match status" value="1"/>
</dbReference>
<protein>
    <submittedName>
        <fullName evidence="6">Signal transduction histidine kinase</fullName>
    </submittedName>
</protein>
<evidence type="ECO:0000259" key="5">
    <source>
        <dbReference type="PROSITE" id="PS50113"/>
    </source>
</evidence>